<dbReference type="EMBL" id="HBFN01012832">
    <property type="protein sequence ID" value="CAD8793156.1"/>
    <property type="molecule type" value="Transcribed_RNA"/>
</dbReference>
<dbReference type="EMBL" id="HBFN01012834">
    <property type="protein sequence ID" value="CAD8793159.1"/>
    <property type="molecule type" value="Transcribed_RNA"/>
</dbReference>
<accession>A0A6T6TAI8</accession>
<protein>
    <submittedName>
        <fullName evidence="3">Uncharacterized protein</fullName>
    </submittedName>
</protein>
<sequence length="418" mass="43267">MAKTLLLLVLALVCLAGSCHAQDGGVRLVRIPIFSGMGPLSSLLGGNCDDACGHPSPVSSRHSLLQEAFGAPHAHRVMVRALPVSPAGPINLAGLLDGLLGEGPEEEAQPVAGGEGDDNFDSLPRLPSILSSFGGPISGMRSTPMGASSSITRISMGRDGKMTTDTTTTDAKGRQTTTHKVESNADGPAQAIDRAMEAAFAQLGNPAGELPSLADTIENAFGKEAKANPAAKPATEPEDEDEEDEEADAADEDDGEEDADDQDEEEEDEADEEEGKATDDGDADEEAGDEDADVEDEEGEDADVDGEGEDEDEDEDDEDAASPLAPKAAPAKGAAPVAKKEKKKALSPEEKIMAEIAANKAAEDAVKAKEMATLDHVKRREGEVAAEAAKAETKAEGLQASLGRLAALQGKLQQSVVA</sequence>
<evidence type="ECO:0000313" key="3">
    <source>
        <dbReference type="EMBL" id="CAD8793156.1"/>
    </source>
</evidence>
<reference evidence="3" key="1">
    <citation type="submission" date="2021-01" db="EMBL/GenBank/DDBJ databases">
        <authorList>
            <person name="Corre E."/>
            <person name="Pelletier E."/>
            <person name="Niang G."/>
            <person name="Scheremetjew M."/>
            <person name="Finn R."/>
            <person name="Kale V."/>
            <person name="Holt S."/>
            <person name="Cochrane G."/>
            <person name="Meng A."/>
            <person name="Brown T."/>
            <person name="Cohen L."/>
        </authorList>
    </citation>
    <scope>NUCLEOTIDE SEQUENCE</scope>
    <source>
        <strain evidence="3">CCMP443</strain>
    </source>
</reference>
<name>A0A6T6TAI8_9CRYP</name>
<feature type="compositionally biased region" description="Low complexity" evidence="1">
    <location>
        <begin position="321"/>
        <end position="337"/>
    </location>
</feature>
<proteinExistence type="predicted"/>
<feature type="signal peptide" evidence="2">
    <location>
        <begin position="1"/>
        <end position="21"/>
    </location>
</feature>
<evidence type="ECO:0000256" key="2">
    <source>
        <dbReference type="SAM" id="SignalP"/>
    </source>
</evidence>
<feature type="region of interest" description="Disordered" evidence="1">
    <location>
        <begin position="157"/>
        <end position="186"/>
    </location>
</feature>
<feature type="chain" id="PRO_5035676788" evidence="2">
    <location>
        <begin position="22"/>
        <end position="418"/>
    </location>
</feature>
<evidence type="ECO:0000256" key="1">
    <source>
        <dbReference type="SAM" id="MobiDB-lite"/>
    </source>
</evidence>
<feature type="compositionally biased region" description="Low complexity" evidence="1">
    <location>
        <begin position="163"/>
        <end position="178"/>
    </location>
</feature>
<evidence type="ECO:0000313" key="4">
    <source>
        <dbReference type="EMBL" id="CAD8793159.1"/>
    </source>
</evidence>
<dbReference type="PROSITE" id="PS51257">
    <property type="entry name" value="PROKAR_LIPOPROTEIN"/>
    <property type="match status" value="1"/>
</dbReference>
<keyword evidence="2" id="KW-0732">Signal</keyword>
<gene>
    <name evidence="3" type="ORF">HTEP1355_LOCUS7369</name>
    <name evidence="4" type="ORF">HTEP1355_LOCUS7371</name>
</gene>
<dbReference type="AlphaFoldDB" id="A0A6T6TAI8"/>
<feature type="region of interest" description="Disordered" evidence="1">
    <location>
        <begin position="224"/>
        <end position="349"/>
    </location>
</feature>
<organism evidence="3">
    <name type="scientific">Hemiselmis tepida</name>
    <dbReference type="NCBI Taxonomy" id="464990"/>
    <lineage>
        <taxon>Eukaryota</taxon>
        <taxon>Cryptophyceae</taxon>
        <taxon>Cryptomonadales</taxon>
        <taxon>Hemiselmidaceae</taxon>
        <taxon>Hemiselmis</taxon>
    </lineage>
</organism>
<feature type="compositionally biased region" description="Acidic residues" evidence="1">
    <location>
        <begin position="236"/>
        <end position="320"/>
    </location>
</feature>